<dbReference type="RefSeq" id="WP_179899739.1">
    <property type="nucleotide sequence ID" value="NZ_JACBXV010000016.1"/>
</dbReference>
<dbReference type="Gene3D" id="3.40.50.10350">
    <property type="entry name" value="Glycerate kinase, domain 1"/>
    <property type="match status" value="1"/>
</dbReference>
<evidence type="ECO:0000256" key="2">
    <source>
        <dbReference type="ARBA" id="ARBA00022679"/>
    </source>
</evidence>
<dbReference type="InterPro" id="IPR018197">
    <property type="entry name" value="Glycerate_kinase_RE-like"/>
</dbReference>
<organism evidence="5 6">
    <name type="scientific">Actinomyces bowdenii</name>
    <dbReference type="NCBI Taxonomy" id="131109"/>
    <lineage>
        <taxon>Bacteria</taxon>
        <taxon>Bacillati</taxon>
        <taxon>Actinomycetota</taxon>
        <taxon>Actinomycetes</taxon>
        <taxon>Actinomycetales</taxon>
        <taxon>Actinomycetaceae</taxon>
        <taxon>Actinomyces</taxon>
    </lineage>
</organism>
<keyword evidence="3 4" id="KW-0418">Kinase</keyword>
<evidence type="ECO:0000313" key="6">
    <source>
        <dbReference type="Proteomes" id="UP000572528"/>
    </source>
</evidence>
<evidence type="ECO:0000256" key="3">
    <source>
        <dbReference type="ARBA" id="ARBA00022777"/>
    </source>
</evidence>
<reference evidence="5 6" key="1">
    <citation type="submission" date="2020-07" db="EMBL/GenBank/DDBJ databases">
        <title>MOT database genomes.</title>
        <authorList>
            <person name="Joseph S."/>
            <person name="Aduse-Opoku J."/>
            <person name="Hashim A."/>
            <person name="Wade W."/>
            <person name="Curtis M."/>
        </authorList>
    </citation>
    <scope>NUCLEOTIDE SEQUENCE [LARGE SCALE GENOMIC DNA]</scope>
    <source>
        <strain evidence="5 6">WMus004</strain>
    </source>
</reference>
<dbReference type="Proteomes" id="UP000572528">
    <property type="component" value="Unassembled WGS sequence"/>
</dbReference>
<dbReference type="PANTHER" id="PTHR21599">
    <property type="entry name" value="GLYCERATE KINASE"/>
    <property type="match status" value="1"/>
</dbReference>
<dbReference type="AlphaFoldDB" id="A0A853EIL0"/>
<keyword evidence="2 4" id="KW-0808">Transferase</keyword>
<dbReference type="SUPFAM" id="SSF110738">
    <property type="entry name" value="Glycerate kinase I"/>
    <property type="match status" value="1"/>
</dbReference>
<name>A0A853EIL0_9ACTO</name>
<dbReference type="NCBIfam" id="TIGR00045">
    <property type="entry name" value="glycerate kinase"/>
    <property type="match status" value="1"/>
</dbReference>
<dbReference type="InterPro" id="IPR004381">
    <property type="entry name" value="Glycerate_kinase"/>
</dbReference>
<dbReference type="GO" id="GO:0008887">
    <property type="term" value="F:glycerate kinase activity"/>
    <property type="evidence" value="ECO:0007669"/>
    <property type="project" value="UniProtKB-UniRule"/>
</dbReference>
<protein>
    <submittedName>
        <fullName evidence="5">Glycerate kinase</fullName>
    </submittedName>
</protein>
<evidence type="ECO:0000256" key="1">
    <source>
        <dbReference type="ARBA" id="ARBA00006284"/>
    </source>
</evidence>
<dbReference type="InterPro" id="IPR036129">
    <property type="entry name" value="Glycerate_kinase_sf"/>
</dbReference>
<evidence type="ECO:0000256" key="4">
    <source>
        <dbReference type="PIRNR" id="PIRNR006078"/>
    </source>
</evidence>
<dbReference type="Pfam" id="PF02595">
    <property type="entry name" value="Gly_kinase"/>
    <property type="match status" value="1"/>
</dbReference>
<dbReference type="Gene3D" id="3.90.1510.10">
    <property type="entry name" value="Glycerate kinase, domain 2"/>
    <property type="match status" value="1"/>
</dbReference>
<dbReference type="InterPro" id="IPR018193">
    <property type="entry name" value="Glyc_kinase_flavodox-like_fold"/>
</dbReference>
<dbReference type="PANTHER" id="PTHR21599:SF0">
    <property type="entry name" value="GLYCERATE KINASE"/>
    <property type="match status" value="1"/>
</dbReference>
<dbReference type="EMBL" id="JACBXV010000016">
    <property type="protein sequence ID" value="NYS68400.1"/>
    <property type="molecule type" value="Genomic_DNA"/>
</dbReference>
<comment type="caution">
    <text evidence="5">The sequence shown here is derived from an EMBL/GenBank/DDBJ whole genome shotgun (WGS) entry which is preliminary data.</text>
</comment>
<accession>A0A853EIL0</accession>
<evidence type="ECO:0000313" key="5">
    <source>
        <dbReference type="EMBL" id="NYS68400.1"/>
    </source>
</evidence>
<comment type="similarity">
    <text evidence="1 4">Belongs to the glycerate kinase type-1 family.</text>
</comment>
<proteinExistence type="inferred from homology"/>
<gene>
    <name evidence="5" type="ORF">HZZ05_02470</name>
</gene>
<dbReference type="PIRSF" id="PIRSF006078">
    <property type="entry name" value="GlxK"/>
    <property type="match status" value="1"/>
</dbReference>
<sequence length="375" mass="37569">MRIVIAPDSFKESMSAPRAAAAMARGVRAVLPRAQVVEVPMSDGGEGFTRAVAACLGAQIRRVETIDALGRPTIGQMAVAGTTAVMEMATCCGLELIAPEERDILGSDTRGVGRLIRAALDAGARRILLGIGGSATNDGGAGMLTELGLGLLGPGGRRIGPAPRDLAALERIDASGLDARLASVSIEVACDVDNPLLGPRGASAVFGPQKGAGSEQVARLDEVLATWARVSGHPDLAQRAGAGAAGGLGFALMALLGARLVPGVELVARTVGLEGLIAGADLVLTGEGSVDAQTLAGKTPAGVARIARARGVPAVVLAGRVGAGADALLEAGCLAVVSISQGDTTSLAQALEAAETSAERAAASVMRLWVHRPPC</sequence>
<dbReference type="GO" id="GO:0031388">
    <property type="term" value="P:organic acid phosphorylation"/>
    <property type="evidence" value="ECO:0007669"/>
    <property type="project" value="UniProtKB-UniRule"/>
</dbReference>